<dbReference type="PROSITE" id="PS51257">
    <property type="entry name" value="PROKAR_LIPOPROTEIN"/>
    <property type="match status" value="1"/>
</dbReference>
<accession>A0A839ETY2</accession>
<proteinExistence type="predicted"/>
<dbReference type="Proteomes" id="UP000549052">
    <property type="component" value="Unassembled WGS sequence"/>
</dbReference>
<evidence type="ECO:0000313" key="3">
    <source>
        <dbReference type="Proteomes" id="UP000549052"/>
    </source>
</evidence>
<evidence type="ECO:0000256" key="1">
    <source>
        <dbReference type="SAM" id="MobiDB-lite"/>
    </source>
</evidence>
<gene>
    <name evidence="2" type="ORF">FHW16_005383</name>
</gene>
<evidence type="ECO:0000313" key="2">
    <source>
        <dbReference type="EMBL" id="MBA8881638.1"/>
    </source>
</evidence>
<dbReference type="EMBL" id="JACGXN010000016">
    <property type="protein sequence ID" value="MBA8881638.1"/>
    <property type="molecule type" value="Genomic_DNA"/>
</dbReference>
<dbReference type="AlphaFoldDB" id="A0A839ETY2"/>
<evidence type="ECO:0008006" key="4">
    <source>
        <dbReference type="Google" id="ProtNLM"/>
    </source>
</evidence>
<name>A0A839ETY2_9HYPH</name>
<comment type="caution">
    <text evidence="2">The sequence shown here is derived from an EMBL/GenBank/DDBJ whole genome shotgun (WGS) entry which is preliminary data.</text>
</comment>
<feature type="region of interest" description="Disordered" evidence="1">
    <location>
        <begin position="67"/>
        <end position="86"/>
    </location>
</feature>
<sequence>MKYKLFTAITAVSLLAITGCSTTGTFEAHDKYEYVAGYAFKTNLSCERKTPKDQFDRKCDYPRLGFKGFSPDPGFSVGSAGAGTGP</sequence>
<dbReference type="RefSeq" id="WP_246711969.1">
    <property type="nucleotide sequence ID" value="NZ_JACGXN010000016.1"/>
</dbReference>
<protein>
    <recommendedName>
        <fullName evidence="4">Lipoprotein</fullName>
    </recommendedName>
</protein>
<reference evidence="2 3" key="1">
    <citation type="submission" date="2020-07" db="EMBL/GenBank/DDBJ databases">
        <title>Genomic Encyclopedia of Type Strains, Phase IV (KMG-V): Genome sequencing to study the core and pangenomes of soil and plant-associated prokaryotes.</title>
        <authorList>
            <person name="Whitman W."/>
        </authorList>
    </citation>
    <scope>NUCLEOTIDE SEQUENCE [LARGE SCALE GENOMIC DNA]</scope>
    <source>
        <strain evidence="2 3">AN3</strain>
    </source>
</reference>
<keyword evidence="3" id="KW-1185">Reference proteome</keyword>
<organism evidence="2 3">
    <name type="scientific">Phyllobacterium myrsinacearum</name>
    <dbReference type="NCBI Taxonomy" id="28101"/>
    <lineage>
        <taxon>Bacteria</taxon>
        <taxon>Pseudomonadati</taxon>
        <taxon>Pseudomonadota</taxon>
        <taxon>Alphaproteobacteria</taxon>
        <taxon>Hyphomicrobiales</taxon>
        <taxon>Phyllobacteriaceae</taxon>
        <taxon>Phyllobacterium</taxon>
    </lineage>
</organism>